<feature type="compositionally biased region" description="Basic and acidic residues" evidence="1">
    <location>
        <begin position="163"/>
        <end position="174"/>
    </location>
</feature>
<comment type="caution">
    <text evidence="2">The sequence shown here is derived from an EMBL/GenBank/DDBJ whole genome shotgun (WGS) entry which is preliminary data.</text>
</comment>
<sequence>MLARGHEVIARRTAINARRNRTPITREHGTNGADTTGQGDALPTRSTAWLQSLSCSTGVGMQEQVTSGQAKSSAQTTVRTQTDAPAWVETELRSKYAQRGTSRRREAAWANGTCSSVPLPQSVWPSALEGVRPGQCCVRSTATRVLHSRKAAPVGGGTILGAREQHREPPEASDRATTAPASASARASASADSRALVAGRSAPTTGQSLRSSRLPWPCRMSEPGAGSGVAPRRPGNDLTVARRPSACKPCAGGTVPVLAGMSDAGEVVPWQNAQPALRIAGIMALLWLCHAGAGTGGRADGAADIASLRQRDSKRSSN</sequence>
<accession>A0A7C8II81</accession>
<evidence type="ECO:0000313" key="3">
    <source>
        <dbReference type="Proteomes" id="UP000481861"/>
    </source>
</evidence>
<dbReference type="AlphaFoldDB" id="A0A7C8II81"/>
<name>A0A7C8II81_9PLEO</name>
<proteinExistence type="predicted"/>
<protein>
    <submittedName>
        <fullName evidence="2">Uncharacterized protein</fullName>
    </submittedName>
</protein>
<feature type="compositionally biased region" description="Polar residues" evidence="1">
    <location>
        <begin position="32"/>
        <end position="42"/>
    </location>
</feature>
<reference evidence="2 3" key="1">
    <citation type="submission" date="2020-01" db="EMBL/GenBank/DDBJ databases">
        <authorList>
            <consortium name="DOE Joint Genome Institute"/>
            <person name="Haridas S."/>
            <person name="Albert R."/>
            <person name="Binder M."/>
            <person name="Bloem J."/>
            <person name="Labutti K."/>
            <person name="Salamov A."/>
            <person name="Andreopoulos B."/>
            <person name="Baker S.E."/>
            <person name="Barry K."/>
            <person name="Bills G."/>
            <person name="Bluhm B.H."/>
            <person name="Cannon C."/>
            <person name="Castanera R."/>
            <person name="Culley D.E."/>
            <person name="Daum C."/>
            <person name="Ezra D."/>
            <person name="Gonzalez J.B."/>
            <person name="Henrissat B."/>
            <person name="Kuo A."/>
            <person name="Liang C."/>
            <person name="Lipzen A."/>
            <person name="Lutzoni F."/>
            <person name="Magnuson J."/>
            <person name="Mondo S."/>
            <person name="Nolan M."/>
            <person name="Ohm R."/>
            <person name="Pangilinan J."/>
            <person name="Park H.-J.H."/>
            <person name="Ramirez L."/>
            <person name="Alfaro M."/>
            <person name="Sun H."/>
            <person name="Tritt A."/>
            <person name="Yoshinaga Y."/>
            <person name="Zwiers L.-H.L."/>
            <person name="Turgeon B.G."/>
            <person name="Goodwin S.B."/>
            <person name="Spatafora J.W."/>
            <person name="Crous P.W."/>
            <person name="Grigoriev I.V."/>
        </authorList>
    </citation>
    <scope>NUCLEOTIDE SEQUENCE [LARGE SCALE GENOMIC DNA]</scope>
    <source>
        <strain evidence="2 3">CBS 611.86</strain>
    </source>
</reference>
<feature type="compositionally biased region" description="Polar residues" evidence="1">
    <location>
        <begin position="202"/>
        <end position="211"/>
    </location>
</feature>
<evidence type="ECO:0000256" key="1">
    <source>
        <dbReference type="SAM" id="MobiDB-lite"/>
    </source>
</evidence>
<feature type="region of interest" description="Disordered" evidence="1">
    <location>
        <begin position="14"/>
        <end position="42"/>
    </location>
</feature>
<dbReference type="EMBL" id="JAADJZ010000001">
    <property type="protein sequence ID" value="KAF2877811.1"/>
    <property type="molecule type" value="Genomic_DNA"/>
</dbReference>
<keyword evidence="3" id="KW-1185">Reference proteome</keyword>
<organism evidence="2 3">
    <name type="scientific">Massariosphaeria phaeospora</name>
    <dbReference type="NCBI Taxonomy" id="100035"/>
    <lineage>
        <taxon>Eukaryota</taxon>
        <taxon>Fungi</taxon>
        <taxon>Dikarya</taxon>
        <taxon>Ascomycota</taxon>
        <taxon>Pezizomycotina</taxon>
        <taxon>Dothideomycetes</taxon>
        <taxon>Pleosporomycetidae</taxon>
        <taxon>Pleosporales</taxon>
        <taxon>Pleosporales incertae sedis</taxon>
        <taxon>Massariosphaeria</taxon>
    </lineage>
</organism>
<feature type="region of interest" description="Disordered" evidence="1">
    <location>
        <begin position="153"/>
        <end position="233"/>
    </location>
</feature>
<dbReference type="Proteomes" id="UP000481861">
    <property type="component" value="Unassembled WGS sequence"/>
</dbReference>
<gene>
    <name evidence="2" type="ORF">BDV95DRAFT_588837</name>
</gene>
<feature type="compositionally biased region" description="Low complexity" evidence="1">
    <location>
        <begin position="175"/>
        <end position="195"/>
    </location>
</feature>
<evidence type="ECO:0000313" key="2">
    <source>
        <dbReference type="EMBL" id="KAF2877811.1"/>
    </source>
</evidence>